<name>A0A9N9BWW3_9GLOM</name>
<evidence type="ECO:0000313" key="7">
    <source>
        <dbReference type="Proteomes" id="UP000789572"/>
    </source>
</evidence>
<dbReference type="InterPro" id="IPR057460">
    <property type="entry name" value="CAF17_C"/>
</dbReference>
<dbReference type="AlphaFoldDB" id="A0A9N9BWW3"/>
<dbReference type="PANTHER" id="PTHR22602">
    <property type="entry name" value="TRANSFERASE CAF17, MITOCHONDRIAL-RELATED"/>
    <property type="match status" value="1"/>
</dbReference>
<keyword evidence="3" id="KW-0496">Mitochondrion</keyword>
<feature type="domain" description="CAF17 C-terminal" evidence="5">
    <location>
        <begin position="287"/>
        <end position="394"/>
    </location>
</feature>
<dbReference type="Pfam" id="PF25455">
    <property type="entry name" value="Beta-barrel_CAF17_C"/>
    <property type="match status" value="1"/>
</dbReference>
<keyword evidence="7" id="KW-1185">Reference proteome</keyword>
<proteinExistence type="inferred from homology"/>
<dbReference type="InterPro" id="IPR045179">
    <property type="entry name" value="YgfZ/GcvT"/>
</dbReference>
<dbReference type="EMBL" id="CAJVPJ010001158">
    <property type="protein sequence ID" value="CAG8578748.1"/>
    <property type="molecule type" value="Genomic_DNA"/>
</dbReference>
<comment type="subcellular location">
    <subcellularLocation>
        <location evidence="1">Mitochondrion</location>
    </subcellularLocation>
</comment>
<evidence type="ECO:0000259" key="5">
    <source>
        <dbReference type="Pfam" id="PF25455"/>
    </source>
</evidence>
<evidence type="ECO:0000313" key="6">
    <source>
        <dbReference type="EMBL" id="CAG8578748.1"/>
    </source>
</evidence>
<keyword evidence="2" id="KW-0809">Transit peptide</keyword>
<dbReference type="InterPro" id="IPR017703">
    <property type="entry name" value="YgfZ/GCV_T_CS"/>
</dbReference>
<dbReference type="Gene3D" id="3.30.1360.120">
    <property type="entry name" value="Probable tRNA modification gtpase trme, domain 1"/>
    <property type="match status" value="1"/>
</dbReference>
<evidence type="ECO:0000256" key="4">
    <source>
        <dbReference type="ARBA" id="ARBA00093447"/>
    </source>
</evidence>
<comment type="similarity">
    <text evidence="4">Belongs to the GcvT family. CAF17/IBA57 subfamily.</text>
</comment>
<accession>A0A9N9BWW3</accession>
<dbReference type="PANTHER" id="PTHR22602:SF0">
    <property type="entry name" value="TRANSFERASE CAF17, MITOCHONDRIAL-RELATED"/>
    <property type="match status" value="1"/>
</dbReference>
<dbReference type="GO" id="GO:0016226">
    <property type="term" value="P:iron-sulfur cluster assembly"/>
    <property type="evidence" value="ECO:0007669"/>
    <property type="project" value="TreeGrafter"/>
</dbReference>
<dbReference type="GO" id="GO:0005759">
    <property type="term" value="C:mitochondrial matrix"/>
    <property type="evidence" value="ECO:0007669"/>
    <property type="project" value="TreeGrafter"/>
</dbReference>
<dbReference type="InterPro" id="IPR027266">
    <property type="entry name" value="TrmE/GcvT-like"/>
</dbReference>
<dbReference type="SUPFAM" id="SSF103025">
    <property type="entry name" value="Folate-binding domain"/>
    <property type="match status" value="1"/>
</dbReference>
<comment type="caution">
    <text evidence="6">The sequence shown here is derived from an EMBL/GenBank/DDBJ whole genome shotgun (WGS) entry which is preliminary data.</text>
</comment>
<evidence type="ECO:0000256" key="1">
    <source>
        <dbReference type="ARBA" id="ARBA00004173"/>
    </source>
</evidence>
<dbReference type="NCBIfam" id="TIGR03317">
    <property type="entry name" value="ygfZ_signature"/>
    <property type="match status" value="1"/>
</dbReference>
<evidence type="ECO:0000256" key="2">
    <source>
        <dbReference type="ARBA" id="ARBA00022946"/>
    </source>
</evidence>
<reference evidence="6" key="1">
    <citation type="submission" date="2021-06" db="EMBL/GenBank/DDBJ databases">
        <authorList>
            <person name="Kallberg Y."/>
            <person name="Tangrot J."/>
            <person name="Rosling A."/>
        </authorList>
    </citation>
    <scope>NUCLEOTIDE SEQUENCE</scope>
    <source>
        <strain evidence="6">IA702</strain>
    </source>
</reference>
<evidence type="ECO:0000256" key="3">
    <source>
        <dbReference type="ARBA" id="ARBA00023128"/>
    </source>
</evidence>
<protein>
    <submittedName>
        <fullName evidence="6">10957_t:CDS:1</fullName>
    </submittedName>
</protein>
<sequence length="405" mass="45966">MFSYRLPIHKKCIIHTFSFQVRLFSATTASSPVLQSSEKEHAQHAGNHFVQVPNRSLIEIEGNDSAKFLQGIITNNMNALQSGGDGFYTAFLNSLGRVLYDAFIYPKSINRTFPHPIYLIECDSAVLSSLATHLNKYKLRSKITIKDVSGEYNIWNVWGDDVNNLWWRRLIPNPTANKITASELVLKEGLDEIGCRDRRYPGMGLRIVLPSEKKKPPLPSHFTQLPPEEYTIRRILHGVPEGIIDFPPGEALPLQSNFDYMDGIDFRKGCYLGQELTFRTYHTGVTRKRILPVQFYASNDARPDRLSIDRTIENLNVHPGSVIYSSKDTKRKELGRIRVTRCNVGLSLFRLDALEKEDLIVMGGDSGGNGGKKEQAQKGDEFRVRPFLPDWWPKLEDNMGGKKVV</sequence>
<dbReference type="Proteomes" id="UP000789572">
    <property type="component" value="Unassembled WGS sequence"/>
</dbReference>
<dbReference type="OrthoDB" id="191995at2759"/>
<organism evidence="6 7">
    <name type="scientific">Paraglomus occultum</name>
    <dbReference type="NCBI Taxonomy" id="144539"/>
    <lineage>
        <taxon>Eukaryota</taxon>
        <taxon>Fungi</taxon>
        <taxon>Fungi incertae sedis</taxon>
        <taxon>Mucoromycota</taxon>
        <taxon>Glomeromycotina</taxon>
        <taxon>Glomeromycetes</taxon>
        <taxon>Paraglomerales</taxon>
        <taxon>Paraglomeraceae</taxon>
        <taxon>Paraglomus</taxon>
    </lineage>
</organism>
<gene>
    <name evidence="6" type="ORF">POCULU_LOCUS6378</name>
</gene>